<dbReference type="CDD" id="cd14978">
    <property type="entry name" value="7tmA_FMRFamide_R-like"/>
    <property type="match status" value="1"/>
</dbReference>
<keyword evidence="4 7" id="KW-1133">Transmembrane helix</keyword>
<dbReference type="PROSITE" id="PS50262">
    <property type="entry name" value="G_PROTEIN_RECEP_F1_2"/>
    <property type="match status" value="1"/>
</dbReference>
<proteinExistence type="inferred from homology"/>
<feature type="transmembrane region" description="Helical" evidence="7">
    <location>
        <begin position="395"/>
        <end position="415"/>
    </location>
</feature>
<protein>
    <submittedName>
        <fullName evidence="11">G-protein coupled receptor dmsr-1-like</fullName>
    </submittedName>
</protein>
<dbReference type="PANTHER" id="PTHR46273">
    <property type="entry name" value="MYOSUPPRESSIN RECEPTOR 1, ISOFORM B-RELATED"/>
    <property type="match status" value="1"/>
</dbReference>
<dbReference type="OrthoDB" id="5864054at2759"/>
<name>A0A1I8MD91_MUSDO</name>
<evidence type="ECO:0000313" key="10">
    <source>
        <dbReference type="Proteomes" id="UP001652621"/>
    </source>
</evidence>
<dbReference type="STRING" id="7370.A0A1I8MD91"/>
<dbReference type="eggNOG" id="ENOG502RFAV">
    <property type="taxonomic scope" value="Eukaryota"/>
</dbReference>
<dbReference type="InterPro" id="IPR053219">
    <property type="entry name" value="GPCR_Dmsr-1"/>
</dbReference>
<evidence type="ECO:0000256" key="6">
    <source>
        <dbReference type="SAM" id="MobiDB-lite"/>
    </source>
</evidence>
<reference evidence="11" key="2">
    <citation type="submission" date="2025-05" db="UniProtKB">
        <authorList>
            <consortium name="RefSeq"/>
        </authorList>
    </citation>
    <scope>IDENTIFICATION</scope>
    <source>
        <strain evidence="11">Aabys</strain>
        <tissue evidence="11">Whole body</tissue>
    </source>
</reference>
<dbReference type="InterPro" id="IPR017452">
    <property type="entry name" value="GPCR_Rhodpsn_7TM"/>
</dbReference>
<dbReference type="AlphaFoldDB" id="A0A1I8MD91"/>
<dbReference type="GO" id="GO:0008528">
    <property type="term" value="F:G protein-coupled peptide receptor activity"/>
    <property type="evidence" value="ECO:0007669"/>
    <property type="project" value="InterPro"/>
</dbReference>
<feature type="transmembrane region" description="Helical" evidence="7">
    <location>
        <begin position="309"/>
        <end position="336"/>
    </location>
</feature>
<keyword evidence="3 7" id="KW-0812">Transmembrane</keyword>
<dbReference type="Pfam" id="PF10324">
    <property type="entry name" value="7TM_GPCR_Srw"/>
    <property type="match status" value="3"/>
</dbReference>
<dbReference type="Gene3D" id="1.20.1070.10">
    <property type="entry name" value="Rhodopsin 7-helix transmembrane proteins"/>
    <property type="match status" value="2"/>
</dbReference>
<dbReference type="PANTHER" id="PTHR46273:SF15">
    <property type="entry name" value="MYOSUPPRESSIN RECEPTOR 1, ISOFORM B-RELATED"/>
    <property type="match status" value="1"/>
</dbReference>
<evidence type="ECO:0000256" key="5">
    <source>
        <dbReference type="ARBA" id="ARBA00023136"/>
    </source>
</evidence>
<dbReference type="InterPro" id="IPR000276">
    <property type="entry name" value="GPCR_Rhodpsn"/>
</dbReference>
<evidence type="ECO:0000256" key="4">
    <source>
        <dbReference type="ARBA" id="ARBA00022989"/>
    </source>
</evidence>
<dbReference type="EnsemblMetazoa" id="MDOA003714-RA">
    <property type="protein sequence ID" value="MDOA003714-PA"/>
    <property type="gene ID" value="MDOA003714"/>
</dbReference>
<sequence length="530" mass="59556">MTVNETAPHYCGEELNNFHTSYKNVHGYMSLIVCILGTTANTLNIIVLSRREMRSPTNAILTGLAVADLAVMLEYIPYTMHEFILWEHLSHEQKLSYSWACFIKFHSIFTQVLHTISIWLTVTLAVWRYIAVGYPQKNRQWCGMRTTIITITSAYVVCVLVVSPSMYLVTSIVEFRDTINAKGKVISYAPLTQYVIDYHQMDASSSSSSSLKKPDDAASLETGQSYQQQDMQFNNSSAADILLNMMNSSYLATTDATSTTTTMTTTTTTTPYNITGTPVVNDGSRDVIAYRLYHSELALHNKSLQYTTFLIYSVLIKLIPSIALTILSIRLIMALLEAKRRRKMLTSNAANGMKPIINGKLAGGEASQPTPTQPKPRKNSKTLEKEKQTDRTTRMLLAVLLLFLITEFPQGILGLLNTILGNDFYLQCYLKLSDIMDIMALINSSINFILYCSMSRQFRTTFTLLFRPKFLDRWLPVAQDEETMASNNRPGRQGNRGGQGPATNGIRRDEVSKSCVIEQNQMTTTQVTNV</sequence>
<feature type="region of interest" description="Disordered" evidence="6">
    <location>
        <begin position="483"/>
        <end position="506"/>
    </location>
</feature>
<organism evidence="9">
    <name type="scientific">Musca domestica</name>
    <name type="common">House fly</name>
    <dbReference type="NCBI Taxonomy" id="7370"/>
    <lineage>
        <taxon>Eukaryota</taxon>
        <taxon>Metazoa</taxon>
        <taxon>Ecdysozoa</taxon>
        <taxon>Arthropoda</taxon>
        <taxon>Hexapoda</taxon>
        <taxon>Insecta</taxon>
        <taxon>Pterygota</taxon>
        <taxon>Neoptera</taxon>
        <taxon>Endopterygota</taxon>
        <taxon>Diptera</taxon>
        <taxon>Brachycera</taxon>
        <taxon>Muscomorpha</taxon>
        <taxon>Muscoidea</taxon>
        <taxon>Muscidae</taxon>
        <taxon>Musca</taxon>
    </lineage>
</organism>
<dbReference type="SUPFAM" id="SSF81321">
    <property type="entry name" value="Family A G protein-coupled receptor-like"/>
    <property type="match status" value="1"/>
</dbReference>
<feature type="transmembrane region" description="Helical" evidence="7">
    <location>
        <begin position="97"/>
        <end position="127"/>
    </location>
</feature>
<comment type="similarity">
    <text evidence="2">Belongs to the G-protein coupled receptor 1 family.</text>
</comment>
<reference evidence="9" key="1">
    <citation type="submission" date="2020-05" db="UniProtKB">
        <authorList>
            <consortium name="EnsemblMetazoa"/>
        </authorList>
    </citation>
    <scope>IDENTIFICATION</scope>
    <source>
        <strain evidence="9">Aabys</strain>
    </source>
</reference>
<dbReference type="VEuPathDB" id="VectorBase:MDOA003714"/>
<feature type="transmembrane region" description="Helical" evidence="7">
    <location>
        <begin position="148"/>
        <end position="169"/>
    </location>
</feature>
<dbReference type="InterPro" id="IPR019427">
    <property type="entry name" value="7TM_GPCR_serpentine_rcpt_Srw"/>
</dbReference>
<accession>A0A1I8MD91</accession>
<dbReference type="PRINTS" id="PR00237">
    <property type="entry name" value="GPCRRHODOPSN"/>
</dbReference>
<evidence type="ECO:0000256" key="7">
    <source>
        <dbReference type="SAM" id="Phobius"/>
    </source>
</evidence>
<keyword evidence="10" id="KW-1185">Reference proteome</keyword>
<feature type="transmembrane region" description="Helical" evidence="7">
    <location>
        <begin position="25"/>
        <end position="47"/>
    </location>
</feature>
<feature type="transmembrane region" description="Helical" evidence="7">
    <location>
        <begin position="435"/>
        <end position="454"/>
    </location>
</feature>
<gene>
    <name evidence="9" type="primary">101891002</name>
    <name evidence="11" type="synonym">LOC101891002</name>
</gene>
<feature type="transmembrane region" description="Helical" evidence="7">
    <location>
        <begin position="59"/>
        <end position="77"/>
    </location>
</feature>
<evidence type="ECO:0000313" key="11">
    <source>
        <dbReference type="RefSeq" id="XP_058987926.1"/>
    </source>
</evidence>
<dbReference type="RefSeq" id="XP_058987926.1">
    <property type="nucleotide sequence ID" value="XM_059131943.1"/>
</dbReference>
<evidence type="ECO:0000313" key="9">
    <source>
        <dbReference type="EnsemblMetazoa" id="MDOA003714-PA"/>
    </source>
</evidence>
<keyword evidence="5 7" id="KW-0472">Membrane</keyword>
<dbReference type="VEuPathDB" id="VectorBase:MDOMA2_019599"/>
<dbReference type="Proteomes" id="UP001652621">
    <property type="component" value="Unplaced"/>
</dbReference>
<evidence type="ECO:0000259" key="8">
    <source>
        <dbReference type="PROSITE" id="PS50262"/>
    </source>
</evidence>
<feature type="domain" description="G-protein coupled receptors family 1 profile" evidence="8">
    <location>
        <begin position="40"/>
        <end position="451"/>
    </location>
</feature>
<dbReference type="GO" id="GO:0005886">
    <property type="term" value="C:plasma membrane"/>
    <property type="evidence" value="ECO:0007669"/>
    <property type="project" value="TreeGrafter"/>
</dbReference>
<comment type="subcellular location">
    <subcellularLocation>
        <location evidence="1">Membrane</location>
    </subcellularLocation>
</comment>
<feature type="region of interest" description="Disordered" evidence="6">
    <location>
        <begin position="362"/>
        <end position="389"/>
    </location>
</feature>
<evidence type="ECO:0000256" key="3">
    <source>
        <dbReference type="ARBA" id="ARBA00022692"/>
    </source>
</evidence>
<evidence type="ECO:0000256" key="1">
    <source>
        <dbReference type="ARBA" id="ARBA00004370"/>
    </source>
</evidence>
<evidence type="ECO:0000256" key="2">
    <source>
        <dbReference type="ARBA" id="ARBA00010663"/>
    </source>
</evidence>